<dbReference type="GO" id="GO:0005886">
    <property type="term" value="C:plasma membrane"/>
    <property type="evidence" value="ECO:0007669"/>
    <property type="project" value="TreeGrafter"/>
</dbReference>
<dbReference type="GO" id="GO:0007166">
    <property type="term" value="P:cell surface receptor signaling pathway"/>
    <property type="evidence" value="ECO:0007669"/>
    <property type="project" value="InterPro"/>
</dbReference>
<evidence type="ECO:0000256" key="1">
    <source>
        <dbReference type="ARBA" id="ARBA00022741"/>
    </source>
</evidence>
<keyword evidence="1" id="KW-0547">Nucleotide-binding</keyword>
<dbReference type="Proteomes" id="UP000008694">
    <property type="component" value="Unassembled WGS sequence"/>
</dbReference>
<keyword evidence="5" id="KW-1185">Reference proteome</keyword>
<evidence type="ECO:0000313" key="5">
    <source>
        <dbReference type="Proteomes" id="UP000008694"/>
    </source>
</evidence>
<dbReference type="SUPFAM" id="SSF56112">
    <property type="entry name" value="Protein kinase-like (PK-like)"/>
    <property type="match status" value="1"/>
</dbReference>
<dbReference type="EMBL" id="GL348717">
    <property type="protein sequence ID" value="EFH54425.1"/>
    <property type="molecule type" value="Genomic_DNA"/>
</dbReference>
<name>D7LVV1_ARALL</name>
<dbReference type="Gramene" id="fgenesh2_kg.5__2206__AT3G57640.1">
    <property type="protein sequence ID" value="fgenesh2_kg.5__2206__AT3G57640.1"/>
    <property type="gene ID" value="fgenesh2_kg.5__2206__AT3G57640.1"/>
</dbReference>
<dbReference type="GO" id="GO:0004674">
    <property type="term" value="F:protein serine/threonine kinase activity"/>
    <property type="evidence" value="ECO:0007669"/>
    <property type="project" value="TreeGrafter"/>
</dbReference>
<reference evidence="5" key="1">
    <citation type="journal article" date="2011" name="Nat. Genet.">
        <title>The Arabidopsis lyrata genome sequence and the basis of rapid genome size change.</title>
        <authorList>
            <person name="Hu T.T."/>
            <person name="Pattyn P."/>
            <person name="Bakker E.G."/>
            <person name="Cao J."/>
            <person name="Cheng J.-F."/>
            <person name="Clark R.M."/>
            <person name="Fahlgren N."/>
            <person name="Fawcett J.A."/>
            <person name="Grimwood J."/>
            <person name="Gundlach H."/>
            <person name="Haberer G."/>
            <person name="Hollister J.D."/>
            <person name="Ossowski S."/>
            <person name="Ottilar R.P."/>
            <person name="Salamov A.A."/>
            <person name="Schneeberger K."/>
            <person name="Spannagl M."/>
            <person name="Wang X."/>
            <person name="Yang L."/>
            <person name="Nasrallah M.E."/>
            <person name="Bergelson J."/>
            <person name="Carrington J.C."/>
            <person name="Gaut B.S."/>
            <person name="Schmutz J."/>
            <person name="Mayer K.F.X."/>
            <person name="Van de Peer Y."/>
            <person name="Grigoriev I.V."/>
            <person name="Nordborg M."/>
            <person name="Weigel D."/>
            <person name="Guo Y.-L."/>
        </authorList>
    </citation>
    <scope>NUCLEOTIDE SEQUENCE [LARGE SCALE GENOMIC DNA]</scope>
    <source>
        <strain evidence="5">cv. MN47</strain>
    </source>
</reference>
<accession>D7LVV1</accession>
<dbReference type="GO" id="GO:0005524">
    <property type="term" value="F:ATP binding"/>
    <property type="evidence" value="ECO:0007669"/>
    <property type="project" value="UniProtKB-KW"/>
</dbReference>
<dbReference type="eggNOG" id="KOG1187">
    <property type="taxonomic scope" value="Eukaryota"/>
</dbReference>
<dbReference type="PROSITE" id="PS50011">
    <property type="entry name" value="PROTEIN_KINASE_DOM"/>
    <property type="match status" value="1"/>
</dbReference>
<evidence type="ECO:0000259" key="3">
    <source>
        <dbReference type="PROSITE" id="PS50011"/>
    </source>
</evidence>
<dbReference type="Gene3D" id="1.10.510.10">
    <property type="entry name" value="Transferase(Phosphotransferase) domain 1"/>
    <property type="match status" value="1"/>
</dbReference>
<dbReference type="HOGENOM" id="CLU_1013174_0_0_1"/>
<sequence length="275" mass="31129">MERTYIKKRSSNLAMAKQIPSNSSPLIKSSKPQTLSANPILFLNYSMRFHTIDIIQVKTITIIIITCYSSRNGDIGLLVGCCLESEHPVLVYRALKKPSSLDLKTVVSWRQRLKIAEEIATALAYLHTAFPRPFVYRILRLEDILLDDEDGVAKLCNFSHCASIPQGETFVKLGSGCIGGDYDYMDDNYLINARDFVSFENRRKFAKSIDEIVDSKILEKIGEVTEEERCRMEAFIVLLERCIGLRGEVPKMVEVAKELKIFLRDSSSSSDETSL</sequence>
<dbReference type="InterPro" id="IPR045274">
    <property type="entry name" value="WAK-like"/>
</dbReference>
<dbReference type="PANTHER" id="PTHR27005:SF188">
    <property type="entry name" value="INACTIVE SERINE_THREONINE-PROTEIN KINASE ZRK12-RELATED"/>
    <property type="match status" value="1"/>
</dbReference>
<dbReference type="AlphaFoldDB" id="D7LVV1"/>
<dbReference type="InterPro" id="IPR000719">
    <property type="entry name" value="Prot_kinase_dom"/>
</dbReference>
<protein>
    <recommendedName>
        <fullName evidence="3">Protein kinase domain-containing protein</fullName>
    </recommendedName>
</protein>
<dbReference type="InterPro" id="IPR011009">
    <property type="entry name" value="Kinase-like_dom_sf"/>
</dbReference>
<gene>
    <name evidence="4" type="ORF">ARALYDRAFT_486214</name>
</gene>
<evidence type="ECO:0000256" key="2">
    <source>
        <dbReference type="ARBA" id="ARBA00022840"/>
    </source>
</evidence>
<keyword evidence="2" id="KW-0067">ATP-binding</keyword>
<evidence type="ECO:0000313" key="4">
    <source>
        <dbReference type="EMBL" id="EFH54425.1"/>
    </source>
</evidence>
<organism evidence="5">
    <name type="scientific">Arabidopsis lyrata subsp. lyrata</name>
    <name type="common">Lyre-leaved rock-cress</name>
    <dbReference type="NCBI Taxonomy" id="81972"/>
    <lineage>
        <taxon>Eukaryota</taxon>
        <taxon>Viridiplantae</taxon>
        <taxon>Streptophyta</taxon>
        <taxon>Embryophyta</taxon>
        <taxon>Tracheophyta</taxon>
        <taxon>Spermatophyta</taxon>
        <taxon>Magnoliopsida</taxon>
        <taxon>eudicotyledons</taxon>
        <taxon>Gunneridae</taxon>
        <taxon>Pentapetalae</taxon>
        <taxon>rosids</taxon>
        <taxon>malvids</taxon>
        <taxon>Brassicales</taxon>
        <taxon>Brassicaceae</taxon>
        <taxon>Camelineae</taxon>
        <taxon>Arabidopsis</taxon>
    </lineage>
</organism>
<feature type="domain" description="Protein kinase" evidence="3">
    <location>
        <begin position="1"/>
        <end position="275"/>
    </location>
</feature>
<dbReference type="PANTHER" id="PTHR27005">
    <property type="entry name" value="WALL-ASSOCIATED RECEPTOR KINASE-LIKE 21"/>
    <property type="match status" value="1"/>
</dbReference>
<proteinExistence type="predicted"/>